<evidence type="ECO:0000313" key="1">
    <source>
        <dbReference type="EMBL" id="KKK76350.1"/>
    </source>
</evidence>
<accession>A0A0F8YRH3</accession>
<dbReference type="Pfam" id="PF05258">
    <property type="entry name" value="DciA"/>
    <property type="match status" value="1"/>
</dbReference>
<gene>
    <name evidence="1" type="ORF">LCGC14_2864560</name>
</gene>
<organism evidence="1">
    <name type="scientific">marine sediment metagenome</name>
    <dbReference type="NCBI Taxonomy" id="412755"/>
    <lineage>
        <taxon>unclassified sequences</taxon>
        <taxon>metagenomes</taxon>
        <taxon>ecological metagenomes</taxon>
    </lineage>
</organism>
<dbReference type="EMBL" id="LAZR01055445">
    <property type="protein sequence ID" value="KKK76350.1"/>
    <property type="molecule type" value="Genomic_DNA"/>
</dbReference>
<reference evidence="1" key="1">
    <citation type="journal article" date="2015" name="Nature">
        <title>Complex archaea that bridge the gap between prokaryotes and eukaryotes.</title>
        <authorList>
            <person name="Spang A."/>
            <person name="Saw J.H."/>
            <person name="Jorgensen S.L."/>
            <person name="Zaremba-Niedzwiedzka K."/>
            <person name="Martijn J."/>
            <person name="Lind A.E."/>
            <person name="van Eijk R."/>
            <person name="Schleper C."/>
            <person name="Guy L."/>
            <person name="Ettema T.J."/>
        </authorList>
    </citation>
    <scope>NUCLEOTIDE SEQUENCE</scope>
</reference>
<sequence>MRPRRIRRILNTILRRLGLEKRIKECAILSFWNDAVGESIASHTKPVKVYDGRMTVLVESSSWTQELTFLKSGIMERLNSTIGKKVIKDIYFKIGEIKKSFPEEKKEKTIDFESVKLDKEKREKIEESLEKIEDPEIREILKNFLTKEAKYETIRDEKGIANSK</sequence>
<dbReference type="PANTHER" id="PTHR36456:SF1">
    <property type="entry name" value="UPF0232 PROTEIN SCO3875"/>
    <property type="match status" value="1"/>
</dbReference>
<name>A0A0F8YRH3_9ZZZZ</name>
<evidence type="ECO:0008006" key="2">
    <source>
        <dbReference type="Google" id="ProtNLM"/>
    </source>
</evidence>
<protein>
    <recommendedName>
        <fullName evidence="2">DUF721 domain-containing protein</fullName>
    </recommendedName>
</protein>
<dbReference type="AlphaFoldDB" id="A0A0F8YRH3"/>
<dbReference type="InterPro" id="IPR007922">
    <property type="entry name" value="DciA-like"/>
</dbReference>
<comment type="caution">
    <text evidence="1">The sequence shown here is derived from an EMBL/GenBank/DDBJ whole genome shotgun (WGS) entry which is preliminary data.</text>
</comment>
<proteinExistence type="predicted"/>
<dbReference type="PANTHER" id="PTHR36456">
    <property type="entry name" value="UPF0232 PROTEIN SCO3875"/>
    <property type="match status" value="1"/>
</dbReference>